<dbReference type="PANTHER" id="PTHR33116">
    <property type="entry name" value="REVERSE TRANSCRIPTASE ZINC-BINDING DOMAIN-CONTAINING PROTEIN-RELATED-RELATED"/>
    <property type="match status" value="1"/>
</dbReference>
<reference evidence="2" key="1">
    <citation type="submission" date="2022-04" db="EMBL/GenBank/DDBJ databases">
        <title>Carnegiea gigantea Genome sequencing and assembly v2.</title>
        <authorList>
            <person name="Copetti D."/>
            <person name="Sanderson M.J."/>
            <person name="Burquez A."/>
            <person name="Wojciechowski M.F."/>
        </authorList>
    </citation>
    <scope>NUCLEOTIDE SEQUENCE</scope>
    <source>
        <strain evidence="2">SGP5-SGP5p</strain>
        <tissue evidence="2">Aerial part</tissue>
    </source>
</reference>
<name>A0A9Q1JIF5_9CARY</name>
<proteinExistence type="predicted"/>
<accession>A0A9Q1JIF5</accession>
<evidence type="ECO:0000313" key="2">
    <source>
        <dbReference type="EMBL" id="KAJ8426692.1"/>
    </source>
</evidence>
<organism evidence="2 3">
    <name type="scientific">Carnegiea gigantea</name>
    <dbReference type="NCBI Taxonomy" id="171969"/>
    <lineage>
        <taxon>Eukaryota</taxon>
        <taxon>Viridiplantae</taxon>
        <taxon>Streptophyta</taxon>
        <taxon>Embryophyta</taxon>
        <taxon>Tracheophyta</taxon>
        <taxon>Spermatophyta</taxon>
        <taxon>Magnoliopsida</taxon>
        <taxon>eudicotyledons</taxon>
        <taxon>Gunneridae</taxon>
        <taxon>Pentapetalae</taxon>
        <taxon>Caryophyllales</taxon>
        <taxon>Cactineae</taxon>
        <taxon>Cactaceae</taxon>
        <taxon>Cactoideae</taxon>
        <taxon>Echinocereeae</taxon>
        <taxon>Carnegiea</taxon>
    </lineage>
</organism>
<evidence type="ECO:0000259" key="1">
    <source>
        <dbReference type="Pfam" id="PF13966"/>
    </source>
</evidence>
<dbReference type="PANTHER" id="PTHR33116:SF84">
    <property type="entry name" value="RNA-DIRECTED DNA POLYMERASE"/>
    <property type="match status" value="1"/>
</dbReference>
<feature type="domain" description="Reverse transcriptase zinc-binding" evidence="1">
    <location>
        <begin position="16"/>
        <end position="98"/>
    </location>
</feature>
<dbReference type="Proteomes" id="UP001153076">
    <property type="component" value="Unassembled WGS sequence"/>
</dbReference>
<comment type="caution">
    <text evidence="2">The sequence shown here is derived from an EMBL/GenBank/DDBJ whole genome shotgun (WGS) entry which is preliminary data.</text>
</comment>
<protein>
    <recommendedName>
        <fullName evidence="1">Reverse transcriptase zinc-binding domain-containing protein</fullName>
    </recommendedName>
</protein>
<dbReference type="EMBL" id="JAKOGI010001252">
    <property type="protein sequence ID" value="KAJ8426692.1"/>
    <property type="molecule type" value="Genomic_DNA"/>
</dbReference>
<dbReference type="OrthoDB" id="696485at2759"/>
<sequence length="173" mass="20414">MGHGHEERHFMGQTGAWEIFETAGLITKLHQSTAVWARIVTPRHASTTWFFMHQKLPVKCRMARFTTQGIKLKCELCGEAEEDMNHLFFKCKWAREYWQVIHRWLSSSIDTNSMDIFLHSIRKLKGSRGMRMIAYAIIAAVIYQIWRIRNEKIISHHQLPVQTQCKHTKDHII</sequence>
<gene>
    <name evidence="2" type="ORF">Cgig2_016842</name>
</gene>
<keyword evidence="3" id="KW-1185">Reference proteome</keyword>
<evidence type="ECO:0000313" key="3">
    <source>
        <dbReference type="Proteomes" id="UP001153076"/>
    </source>
</evidence>
<dbReference type="InterPro" id="IPR026960">
    <property type="entry name" value="RVT-Znf"/>
</dbReference>
<dbReference type="AlphaFoldDB" id="A0A9Q1JIF5"/>
<dbReference type="Pfam" id="PF13966">
    <property type="entry name" value="zf-RVT"/>
    <property type="match status" value="1"/>
</dbReference>